<feature type="domain" description="HTH tetR-type" evidence="5">
    <location>
        <begin position="33"/>
        <end position="93"/>
    </location>
</feature>
<evidence type="ECO:0000259" key="5">
    <source>
        <dbReference type="PROSITE" id="PS50977"/>
    </source>
</evidence>
<keyword evidence="1" id="KW-0805">Transcription regulation</keyword>
<organism evidence="6 7">
    <name type="scientific">Bosea caraganae</name>
    <dbReference type="NCBI Taxonomy" id="2763117"/>
    <lineage>
        <taxon>Bacteria</taxon>
        <taxon>Pseudomonadati</taxon>
        <taxon>Pseudomonadota</taxon>
        <taxon>Alphaproteobacteria</taxon>
        <taxon>Hyphomicrobiales</taxon>
        <taxon>Boseaceae</taxon>
        <taxon>Bosea</taxon>
    </lineage>
</organism>
<proteinExistence type="predicted"/>
<evidence type="ECO:0000256" key="1">
    <source>
        <dbReference type="ARBA" id="ARBA00023015"/>
    </source>
</evidence>
<dbReference type="GO" id="GO:0003700">
    <property type="term" value="F:DNA-binding transcription factor activity"/>
    <property type="evidence" value="ECO:0007669"/>
    <property type="project" value="TreeGrafter"/>
</dbReference>
<dbReference type="OrthoDB" id="9802802at2"/>
<evidence type="ECO:0000256" key="4">
    <source>
        <dbReference type="PROSITE-ProRule" id="PRU00335"/>
    </source>
</evidence>
<dbReference type="GO" id="GO:0000976">
    <property type="term" value="F:transcription cis-regulatory region binding"/>
    <property type="evidence" value="ECO:0007669"/>
    <property type="project" value="TreeGrafter"/>
</dbReference>
<reference evidence="7" key="1">
    <citation type="submission" date="2018-07" db="EMBL/GenBank/DDBJ databases">
        <authorList>
            <person name="Safronova V.I."/>
            <person name="Chirak E.R."/>
            <person name="Sazanova A.L."/>
        </authorList>
    </citation>
    <scope>NUCLEOTIDE SEQUENCE [LARGE SCALE GENOMIC DNA]</scope>
    <source>
        <strain evidence="7">RCAM04685</strain>
    </source>
</reference>
<evidence type="ECO:0000256" key="2">
    <source>
        <dbReference type="ARBA" id="ARBA00023125"/>
    </source>
</evidence>
<dbReference type="InterPro" id="IPR001647">
    <property type="entry name" value="HTH_TetR"/>
</dbReference>
<comment type="caution">
    <text evidence="6">The sequence shown here is derived from an EMBL/GenBank/DDBJ whole genome shotgun (WGS) entry which is preliminary data.</text>
</comment>
<feature type="DNA-binding region" description="H-T-H motif" evidence="4">
    <location>
        <begin position="56"/>
        <end position="75"/>
    </location>
</feature>
<evidence type="ECO:0000313" key="7">
    <source>
        <dbReference type="Proteomes" id="UP000255207"/>
    </source>
</evidence>
<accession>A0A370L8C7</accession>
<dbReference type="Proteomes" id="UP000255207">
    <property type="component" value="Unassembled WGS sequence"/>
</dbReference>
<gene>
    <name evidence="6" type="ORF">DWE98_07240</name>
</gene>
<dbReference type="Pfam" id="PF17935">
    <property type="entry name" value="TetR_C_27"/>
    <property type="match status" value="1"/>
</dbReference>
<sequence>MALTIDEIRHTDQFPPVTADQPNGKPELSIPERDTRQSIVDTAERFFRDIGYQKTTVADIAKSLRMSPANVYRFFDSKKSINEAVLARFKGELEEAMAAIASEPRSAGGRLRDILALVYRVNSARFADQLRMQEMVCAAMEESWDAILGHIARFDALLRRVIAEGVDNGEFRKIDPDQATSCVRTALIRFHHPLLILQCERVPGPTLEEFIEFVMAALEQPAAKAKESA</sequence>
<dbReference type="SUPFAM" id="SSF48498">
    <property type="entry name" value="Tetracyclin repressor-like, C-terminal domain"/>
    <property type="match status" value="1"/>
</dbReference>
<dbReference type="EMBL" id="QQTP01000003">
    <property type="protein sequence ID" value="RDJ26648.1"/>
    <property type="molecule type" value="Genomic_DNA"/>
</dbReference>
<keyword evidence="7" id="KW-1185">Reference proteome</keyword>
<dbReference type="InterPro" id="IPR009057">
    <property type="entry name" value="Homeodomain-like_sf"/>
</dbReference>
<evidence type="ECO:0000313" key="6">
    <source>
        <dbReference type="EMBL" id="RDJ26648.1"/>
    </source>
</evidence>
<protein>
    <submittedName>
        <fullName evidence="6">TetR/AcrR family transcriptional regulator</fullName>
    </submittedName>
</protein>
<dbReference type="Pfam" id="PF00440">
    <property type="entry name" value="TetR_N"/>
    <property type="match status" value="1"/>
</dbReference>
<dbReference type="PANTHER" id="PTHR30055">
    <property type="entry name" value="HTH-TYPE TRANSCRIPTIONAL REGULATOR RUTR"/>
    <property type="match status" value="1"/>
</dbReference>
<dbReference type="InterPro" id="IPR036271">
    <property type="entry name" value="Tet_transcr_reg_TetR-rel_C_sf"/>
</dbReference>
<keyword evidence="3" id="KW-0804">Transcription</keyword>
<dbReference type="AlphaFoldDB" id="A0A370L8C7"/>
<dbReference type="PANTHER" id="PTHR30055:SF151">
    <property type="entry name" value="TRANSCRIPTIONAL REGULATORY PROTEIN"/>
    <property type="match status" value="1"/>
</dbReference>
<name>A0A370L8C7_9HYPH</name>
<evidence type="ECO:0000256" key="3">
    <source>
        <dbReference type="ARBA" id="ARBA00023163"/>
    </source>
</evidence>
<dbReference type="PROSITE" id="PS50977">
    <property type="entry name" value="HTH_TETR_2"/>
    <property type="match status" value="1"/>
</dbReference>
<dbReference type="SUPFAM" id="SSF46689">
    <property type="entry name" value="Homeodomain-like"/>
    <property type="match status" value="1"/>
</dbReference>
<dbReference type="InterPro" id="IPR050109">
    <property type="entry name" value="HTH-type_TetR-like_transc_reg"/>
</dbReference>
<dbReference type="Gene3D" id="1.10.357.10">
    <property type="entry name" value="Tetracycline Repressor, domain 2"/>
    <property type="match status" value="1"/>
</dbReference>
<keyword evidence="2 4" id="KW-0238">DNA-binding</keyword>
<dbReference type="InterPro" id="IPR041478">
    <property type="entry name" value="TetR_C_27"/>
</dbReference>